<sequence length="488" mass="50139">MNIATFARRAIGAIGVFLLVGAVVVFYWQVEDISPSAGDLAGWLVGLPLALIGGYWITRWAVARSKARAAAAPAAGDAPAGDAPGAVDDGVPVDMQLQLLASAVMLPAGSDPVAVAAALVEPKRPSLHATLKDAAGLPVFAAPVEDVDAQSVQAPLRAAHTSEEPFERLFPEERLRAIAALDPVADELLLRALPPAAAEEELETWQAHAARKRVVTVEPVLRIRLLLPASWPAAARQTGGDWLQAKAVAIGHVPAQVTVEVMAVHGAGEVWRLVDQLAQAQARQPDPDLQLLLAAHSQLGEESVSHLAAAARLLGSGRPEGMIPGEGAAGLLLACPSRAIDPEAKPQRLHRIVHGQAGSGRGAARDAARLLERALASAVHTPDRITTVFSDADHRPSRAVEAAGAVAATLPELDPSSQCLHLGVACGDGAHVTPLALLAVAAAQVGEGQTPVLVLGVADHAARAAVVVSPPPPIDSPDPTAEAPAGAA</sequence>
<keyword evidence="2" id="KW-1133">Transmembrane helix</keyword>
<keyword evidence="2" id="KW-0472">Membrane</keyword>
<evidence type="ECO:0008006" key="5">
    <source>
        <dbReference type="Google" id="ProtNLM"/>
    </source>
</evidence>
<gene>
    <name evidence="3" type="ORF">EER27_09280</name>
</gene>
<feature type="transmembrane region" description="Helical" evidence="2">
    <location>
        <begin position="40"/>
        <end position="58"/>
    </location>
</feature>
<evidence type="ECO:0000256" key="1">
    <source>
        <dbReference type="SAM" id="MobiDB-lite"/>
    </source>
</evidence>
<accession>A0A3M8SQK4</accession>
<reference evidence="3 4" key="1">
    <citation type="submission" date="2018-11" db="EMBL/GenBank/DDBJ databases">
        <title>Lysobacter cryohumiis sp. nov., isolated from soil in the Tianshan Mountains, Xinjiang, China.</title>
        <authorList>
            <person name="Luo Y."/>
            <person name="Sheng H."/>
        </authorList>
    </citation>
    <scope>NUCLEOTIDE SEQUENCE [LARGE SCALE GENOMIC DNA]</scope>
    <source>
        <strain evidence="3 4">ZS60</strain>
    </source>
</reference>
<evidence type="ECO:0000313" key="3">
    <source>
        <dbReference type="EMBL" id="RNF83577.1"/>
    </source>
</evidence>
<dbReference type="AlphaFoldDB" id="A0A3M8SQK4"/>
<dbReference type="OrthoDB" id="6035925at2"/>
<evidence type="ECO:0000256" key="2">
    <source>
        <dbReference type="SAM" id="Phobius"/>
    </source>
</evidence>
<comment type="caution">
    <text evidence="3">The sequence shown here is derived from an EMBL/GenBank/DDBJ whole genome shotgun (WGS) entry which is preliminary data.</text>
</comment>
<name>A0A3M8SQK4_9GAMM</name>
<proteinExistence type="predicted"/>
<keyword evidence="4" id="KW-1185">Reference proteome</keyword>
<dbReference type="Proteomes" id="UP000267049">
    <property type="component" value="Unassembled WGS sequence"/>
</dbReference>
<dbReference type="EMBL" id="RIBS01000004">
    <property type="protein sequence ID" value="RNF83577.1"/>
    <property type="molecule type" value="Genomic_DNA"/>
</dbReference>
<evidence type="ECO:0000313" key="4">
    <source>
        <dbReference type="Proteomes" id="UP000267049"/>
    </source>
</evidence>
<feature type="region of interest" description="Disordered" evidence="1">
    <location>
        <begin position="468"/>
        <end position="488"/>
    </location>
</feature>
<feature type="transmembrane region" description="Helical" evidence="2">
    <location>
        <begin position="7"/>
        <end position="28"/>
    </location>
</feature>
<organism evidence="3 4">
    <name type="scientific">Montanilutibacter psychrotolerans</name>
    <dbReference type="NCBI Taxonomy" id="1327343"/>
    <lineage>
        <taxon>Bacteria</taxon>
        <taxon>Pseudomonadati</taxon>
        <taxon>Pseudomonadota</taxon>
        <taxon>Gammaproteobacteria</taxon>
        <taxon>Lysobacterales</taxon>
        <taxon>Lysobacteraceae</taxon>
        <taxon>Montanilutibacter</taxon>
    </lineage>
</organism>
<protein>
    <recommendedName>
        <fullName evidence="5">DUF2875 domain-containing protein</fullName>
    </recommendedName>
</protein>
<keyword evidence="2" id="KW-0812">Transmembrane</keyword>
<dbReference type="RefSeq" id="WP_123087838.1">
    <property type="nucleotide sequence ID" value="NZ_RIBS01000004.1"/>
</dbReference>